<proteinExistence type="predicted"/>
<dbReference type="EMBL" id="BSXW01000117">
    <property type="protein sequence ID" value="GMF12423.1"/>
    <property type="molecule type" value="Genomic_DNA"/>
</dbReference>
<organism evidence="1 2">
    <name type="scientific">Phytophthora lilii</name>
    <dbReference type="NCBI Taxonomy" id="2077276"/>
    <lineage>
        <taxon>Eukaryota</taxon>
        <taxon>Sar</taxon>
        <taxon>Stramenopiles</taxon>
        <taxon>Oomycota</taxon>
        <taxon>Peronosporomycetes</taxon>
        <taxon>Peronosporales</taxon>
        <taxon>Peronosporaceae</taxon>
        <taxon>Phytophthora</taxon>
    </lineage>
</organism>
<comment type="caution">
    <text evidence="1">The sequence shown here is derived from an EMBL/GenBank/DDBJ whole genome shotgun (WGS) entry which is preliminary data.</text>
</comment>
<gene>
    <name evidence="1" type="ORF">Plil01_000303800</name>
</gene>
<protein>
    <submittedName>
        <fullName evidence="1">Unnamed protein product</fullName>
    </submittedName>
</protein>
<accession>A0A9W6TE67</accession>
<evidence type="ECO:0000313" key="1">
    <source>
        <dbReference type="EMBL" id="GMF12423.1"/>
    </source>
</evidence>
<sequence>MSVMKYSFCNRKIKFFIDCDQKLTDAEFNAYEMTTDELVHQMAADYIAAFKHALEYIDCNFAIYEEDIDFLVTNRSRKLEGGVKSSTHIVTSIGFTVAECKAIVKYMLMESFTQISDVGDS</sequence>
<evidence type="ECO:0000313" key="2">
    <source>
        <dbReference type="Proteomes" id="UP001165083"/>
    </source>
</evidence>
<reference evidence="1" key="1">
    <citation type="submission" date="2023-04" db="EMBL/GenBank/DDBJ databases">
        <title>Phytophthora lilii NBRC 32176.</title>
        <authorList>
            <person name="Ichikawa N."/>
            <person name="Sato H."/>
            <person name="Tonouchi N."/>
        </authorList>
    </citation>
    <scope>NUCLEOTIDE SEQUENCE</scope>
    <source>
        <strain evidence="1">NBRC 32176</strain>
    </source>
</reference>
<dbReference type="Proteomes" id="UP001165083">
    <property type="component" value="Unassembled WGS sequence"/>
</dbReference>
<name>A0A9W6TE67_9STRA</name>
<keyword evidence="2" id="KW-1185">Reference proteome</keyword>
<dbReference type="AlphaFoldDB" id="A0A9W6TE67"/>